<dbReference type="Proteomes" id="UP000285832">
    <property type="component" value="Unassembled WGS sequence"/>
</dbReference>
<dbReference type="RefSeq" id="WP_118279084.1">
    <property type="nucleotide sequence ID" value="NZ_JAQDJO010000018.1"/>
</dbReference>
<reference evidence="1 2" key="1">
    <citation type="submission" date="2018-08" db="EMBL/GenBank/DDBJ databases">
        <title>A genome reference for cultivated species of the human gut microbiota.</title>
        <authorList>
            <person name="Zou Y."/>
            <person name="Xue W."/>
            <person name="Luo G."/>
        </authorList>
    </citation>
    <scope>NUCLEOTIDE SEQUENCE [LARGE SCALE GENOMIC DNA]</scope>
    <source>
        <strain evidence="1 2">AM09-9</strain>
    </source>
</reference>
<dbReference type="EMBL" id="QRMI01000017">
    <property type="protein sequence ID" value="RHJ61240.1"/>
    <property type="molecule type" value="Genomic_DNA"/>
</dbReference>
<evidence type="ECO:0008006" key="3">
    <source>
        <dbReference type="Google" id="ProtNLM"/>
    </source>
</evidence>
<sequence length="106" mass="12501">MTTVNILGTEYRVIRESFKDKDIDGYCDYTSREIKIRDDNVNEVGDFDELMRKQLRHEIIHAFLAESGLQANFEHYKQFGHEETIIDWIAIQFPKMIKAFESVNAL</sequence>
<protein>
    <recommendedName>
        <fullName evidence="3">ImmA/IrrE family metallo-endopeptidase</fullName>
    </recommendedName>
</protein>
<evidence type="ECO:0000313" key="1">
    <source>
        <dbReference type="EMBL" id="RHJ61240.1"/>
    </source>
</evidence>
<dbReference type="AlphaFoldDB" id="A0A415D503"/>
<gene>
    <name evidence="1" type="ORF">DW116_07855</name>
</gene>
<evidence type="ECO:0000313" key="2">
    <source>
        <dbReference type="Proteomes" id="UP000285832"/>
    </source>
</evidence>
<proteinExistence type="predicted"/>
<name>A0A415D503_9FIRM</name>
<organism evidence="1 2">
    <name type="scientific">[Ruminococcus] lactaris</name>
    <dbReference type="NCBI Taxonomy" id="46228"/>
    <lineage>
        <taxon>Bacteria</taxon>
        <taxon>Bacillati</taxon>
        <taxon>Bacillota</taxon>
        <taxon>Clostridia</taxon>
        <taxon>Lachnospirales</taxon>
        <taxon>Lachnospiraceae</taxon>
        <taxon>Mediterraneibacter</taxon>
    </lineage>
</organism>
<comment type="caution">
    <text evidence="1">The sequence shown here is derived from an EMBL/GenBank/DDBJ whole genome shotgun (WGS) entry which is preliminary data.</text>
</comment>
<accession>A0A415D503</accession>